<organism evidence="1 2">
    <name type="scientific">Naumannella halotolerans</name>
    <dbReference type="NCBI Taxonomy" id="993414"/>
    <lineage>
        <taxon>Bacteria</taxon>
        <taxon>Bacillati</taxon>
        <taxon>Actinomycetota</taxon>
        <taxon>Actinomycetes</taxon>
        <taxon>Propionibacteriales</taxon>
        <taxon>Propionibacteriaceae</taxon>
        <taxon>Naumannella</taxon>
    </lineage>
</organism>
<name>A0A4V3EMU5_9ACTN</name>
<evidence type="ECO:0000313" key="2">
    <source>
        <dbReference type="Proteomes" id="UP000295371"/>
    </source>
</evidence>
<dbReference type="AlphaFoldDB" id="A0A4V3EMU5"/>
<comment type="caution">
    <text evidence="1">The sequence shown here is derived from an EMBL/GenBank/DDBJ whole genome shotgun (WGS) entry which is preliminary data.</text>
</comment>
<protein>
    <submittedName>
        <fullName evidence="1">Uncharacterized protein</fullName>
    </submittedName>
</protein>
<accession>A0A4V3EMU5</accession>
<dbReference type="EMBL" id="SOAW01000002">
    <property type="protein sequence ID" value="TDT31358.1"/>
    <property type="molecule type" value="Genomic_DNA"/>
</dbReference>
<proteinExistence type="predicted"/>
<reference evidence="1 2" key="1">
    <citation type="submission" date="2019-03" db="EMBL/GenBank/DDBJ databases">
        <title>Genomic Encyclopedia of Archaeal and Bacterial Type Strains, Phase II (KMG-II): from individual species to whole genera.</title>
        <authorList>
            <person name="Goeker M."/>
        </authorList>
    </citation>
    <scope>NUCLEOTIDE SEQUENCE [LARGE SCALE GENOMIC DNA]</scope>
    <source>
        <strain evidence="1 2">DSM 24323</strain>
    </source>
</reference>
<evidence type="ECO:0000313" key="1">
    <source>
        <dbReference type="EMBL" id="TDT31358.1"/>
    </source>
</evidence>
<dbReference type="RefSeq" id="WP_133755646.1">
    <property type="nucleotide sequence ID" value="NZ_SOAW01000002.1"/>
</dbReference>
<sequence length="291" mass="31771">MSYRYSSLTRALADRRSPLREWFDAELAVGLRQVQSEHLRDSGPLLVPAGSANPGTLGAGVDFALRYLVEPDDFPVIAAIAFSTAARMVIREVGLVATDAALSGDRPLLARACWALALCTEVYRAGPRPDSALTRLGMSGFSVDALLSLAPADGVRQSVEMLELASAALLPKVDHDQVVLGPEFEGSQFCAADADLICGDLLLDIKTRLGDVDRRTGDRRDKLPASDLHQLIGYALFDRSDHFGIRRVGIYSARYARLSTWDLEDLLTRLAGHPVDLTEARRHMWSLLGGW</sequence>
<dbReference type="OrthoDB" id="4001768at2"/>
<gene>
    <name evidence="1" type="ORF">CLV29_2779</name>
</gene>
<dbReference type="Proteomes" id="UP000295371">
    <property type="component" value="Unassembled WGS sequence"/>
</dbReference>
<keyword evidence="2" id="KW-1185">Reference proteome</keyword>